<accession>A0A235H8C2</accession>
<evidence type="ECO:0000259" key="7">
    <source>
        <dbReference type="PROSITE" id="PS51462"/>
    </source>
</evidence>
<proteinExistence type="predicted"/>
<evidence type="ECO:0000313" key="8">
    <source>
        <dbReference type="EMBL" id="OYD81445.1"/>
    </source>
</evidence>
<evidence type="ECO:0000313" key="9">
    <source>
        <dbReference type="Proteomes" id="UP000215367"/>
    </source>
</evidence>
<dbReference type="InterPro" id="IPR015797">
    <property type="entry name" value="NUDIX_hydrolase-like_dom_sf"/>
</dbReference>
<dbReference type="GO" id="GO:0016818">
    <property type="term" value="F:hydrolase activity, acting on acid anhydrides, in phosphorus-containing anhydrides"/>
    <property type="evidence" value="ECO:0007669"/>
    <property type="project" value="InterPro"/>
</dbReference>
<sequence>MNTPAINTPVEPLPAASLILLRDSVDGLEVFMIQRHRDLRFAPGATVFPGGRLDAEDSELPWRDLSLPLTDDMPQRMAAIREAFEECGLLLAGGSLDASVLDGLRTAPGGTFLDRLLAAGLEPDVAALVPFARWLTPESVWRRYDTLFFLAKAPPRQTAVVDGVEAVAGFWGTPRAILAEAEAERLSLVFATRMNLLRLAGCRTVRHAMEEAARFHPLAPILPRPADTPEGPALCIPDGLGYPLTRIPLEQARLG</sequence>
<evidence type="ECO:0000256" key="2">
    <source>
        <dbReference type="ARBA" id="ARBA00001946"/>
    </source>
</evidence>
<dbReference type="InterPro" id="IPR039121">
    <property type="entry name" value="NUDT19"/>
</dbReference>
<dbReference type="PANTHER" id="PTHR12318:SF0">
    <property type="entry name" value="ACYL-COENZYME A DIPHOSPHATASE NUDT19"/>
    <property type="match status" value="1"/>
</dbReference>
<organism evidence="8 9">
    <name type="scientific">Azospirillum brasilense</name>
    <dbReference type="NCBI Taxonomy" id="192"/>
    <lineage>
        <taxon>Bacteria</taxon>
        <taxon>Pseudomonadati</taxon>
        <taxon>Pseudomonadota</taxon>
        <taxon>Alphaproteobacteria</taxon>
        <taxon>Rhodospirillales</taxon>
        <taxon>Azospirillaceae</taxon>
        <taxon>Azospirillum</taxon>
    </lineage>
</organism>
<evidence type="ECO:0000256" key="1">
    <source>
        <dbReference type="ARBA" id="ARBA00001936"/>
    </source>
</evidence>
<name>A0A235H8C2_AZOBR</name>
<dbReference type="PANTHER" id="PTHR12318">
    <property type="entry name" value="TESTOSTERONE-REGULATED PROTEIN RP2"/>
    <property type="match status" value="1"/>
</dbReference>
<protein>
    <recommendedName>
        <fullName evidence="7">Nudix hydrolase domain-containing protein</fullName>
    </recommendedName>
</protein>
<keyword evidence="3" id="KW-0479">Metal-binding</keyword>
<reference evidence="8 9" key="1">
    <citation type="submission" date="2017-07" db="EMBL/GenBank/DDBJ databases">
        <title>Whole genome sequence of Azospirillum brasilense 2A1, a potential biofertilizer strain.</title>
        <authorList>
            <person name="Fontana C.A."/>
            <person name="Toffoli L.M."/>
            <person name="Salazar S.M."/>
            <person name="Puglisi E."/>
            <person name="Pedraza R."/>
            <person name="Bassi D."/>
            <person name="Cocconcelli P.S."/>
        </authorList>
    </citation>
    <scope>NUCLEOTIDE SEQUENCE [LARGE SCALE GENOMIC DNA]</scope>
    <source>
        <strain evidence="8 9">2A1</strain>
    </source>
</reference>
<evidence type="ECO:0000256" key="4">
    <source>
        <dbReference type="ARBA" id="ARBA00022801"/>
    </source>
</evidence>
<dbReference type="EMBL" id="NOWT01000033">
    <property type="protein sequence ID" value="OYD81445.1"/>
    <property type="molecule type" value="Genomic_DNA"/>
</dbReference>
<dbReference type="GO" id="GO:0046872">
    <property type="term" value="F:metal ion binding"/>
    <property type="evidence" value="ECO:0007669"/>
    <property type="project" value="UniProtKB-KW"/>
</dbReference>
<dbReference type="PROSITE" id="PS51462">
    <property type="entry name" value="NUDIX"/>
    <property type="match status" value="1"/>
</dbReference>
<dbReference type="Gene3D" id="3.90.79.10">
    <property type="entry name" value="Nucleoside Triphosphate Pyrophosphohydrolase"/>
    <property type="match status" value="1"/>
</dbReference>
<dbReference type="Proteomes" id="UP000215367">
    <property type="component" value="Unassembled WGS sequence"/>
</dbReference>
<dbReference type="SUPFAM" id="SSF55811">
    <property type="entry name" value="Nudix"/>
    <property type="match status" value="1"/>
</dbReference>
<evidence type="ECO:0000256" key="5">
    <source>
        <dbReference type="ARBA" id="ARBA00022842"/>
    </source>
</evidence>
<comment type="caution">
    <text evidence="8">The sequence shown here is derived from an EMBL/GenBank/DDBJ whole genome shotgun (WGS) entry which is preliminary data.</text>
</comment>
<comment type="cofactor">
    <cofactor evidence="2">
        <name>Mg(2+)</name>
        <dbReference type="ChEBI" id="CHEBI:18420"/>
    </cofactor>
</comment>
<dbReference type="CDD" id="cd18870">
    <property type="entry name" value="NUDIX_AcylCoAdiphos_Nudt19"/>
    <property type="match status" value="1"/>
</dbReference>
<keyword evidence="6" id="KW-0464">Manganese</keyword>
<evidence type="ECO:0000256" key="3">
    <source>
        <dbReference type="ARBA" id="ARBA00022723"/>
    </source>
</evidence>
<dbReference type="InterPro" id="IPR000086">
    <property type="entry name" value="NUDIX_hydrolase_dom"/>
</dbReference>
<gene>
    <name evidence="8" type="ORF">CHT98_25695</name>
</gene>
<dbReference type="AlphaFoldDB" id="A0A235H8C2"/>
<keyword evidence="5" id="KW-0460">Magnesium</keyword>
<evidence type="ECO:0000256" key="6">
    <source>
        <dbReference type="ARBA" id="ARBA00023211"/>
    </source>
</evidence>
<keyword evidence="4" id="KW-0378">Hydrolase</keyword>
<comment type="cofactor">
    <cofactor evidence="1">
        <name>Mn(2+)</name>
        <dbReference type="ChEBI" id="CHEBI:29035"/>
    </cofactor>
</comment>
<dbReference type="RefSeq" id="WP_094306263.1">
    <property type="nucleotide sequence ID" value="NZ_NOWT01000033.1"/>
</dbReference>
<feature type="domain" description="Nudix hydrolase" evidence="7">
    <location>
        <begin position="12"/>
        <end position="159"/>
    </location>
</feature>